<protein>
    <submittedName>
        <fullName evidence="1">BsuM intrinsic DNA restriction component</fullName>
    </submittedName>
</protein>
<comment type="caution">
    <text evidence="1">The sequence shown here is derived from an EMBL/GenBank/DDBJ whole genome shotgun (WGS) entry which is preliminary data.</text>
</comment>
<name>A0A4Q5BCR6_9BIFI</name>
<reference evidence="1 2" key="1">
    <citation type="submission" date="2019-01" db="EMBL/GenBank/DDBJ databases">
        <title>Unveiling genomic diversity among members of the Bifidobacterium pseudolongum species, a widely distributed gut commensal of the animal kingdom.</title>
        <authorList>
            <person name="Lugli G.A."/>
            <person name="Duranti S."/>
            <person name="Albert K."/>
            <person name="Mancabelli L."/>
            <person name="Napoli S."/>
            <person name="Viappiani A."/>
            <person name="Anzalone R."/>
            <person name="Longhi G."/>
            <person name="Milani C."/>
            <person name="Turroni F."/>
            <person name="Alessandri G."/>
            <person name="Sela D.A."/>
            <person name="Van Sinderen D."/>
            <person name="Ventura M."/>
        </authorList>
    </citation>
    <scope>NUCLEOTIDE SEQUENCE [LARGE SCALE GENOMIC DNA]</scope>
    <source>
        <strain evidence="1 2">2072B</strain>
    </source>
</reference>
<accession>A0A4Q5BCR6</accession>
<proteinExistence type="predicted"/>
<organism evidence="1 2">
    <name type="scientific">Bifidobacterium pseudolongum subsp. globosum</name>
    <dbReference type="NCBI Taxonomy" id="1690"/>
    <lineage>
        <taxon>Bacteria</taxon>
        <taxon>Bacillati</taxon>
        <taxon>Actinomycetota</taxon>
        <taxon>Actinomycetes</taxon>
        <taxon>Bifidobacteriales</taxon>
        <taxon>Bifidobacteriaceae</taxon>
        <taxon>Bifidobacterium</taxon>
    </lineage>
</organism>
<sequence length="535" mass="60492">MTQHNNAAHARTNEVIDCYFIEGVHYHKQDLLRARMRFASDATGQASTGSHSTNLDAVVESLCSYQFTSADSNSCTSALELHDNQREPYYTFQFVGVLIVHDYVFYVFPKCVQPNYYIDDTSFITPSKESRDFMRLTIDVCEHYRTRTASGTDDTSFSTRSSSNNTNTAELYRALLADYVHNGAYRSRTRIWAYNGNGEIDWGRTLNQVSPYFTAQGAPLYADYWTRDRAVDEEALVRRIQLAWVAYAAQQFESAELLEDVLGFPHTLCSVSQETPTDIGTSHFLRAALIRARNREFSTRNRSLINMLLLLVDSDEQQRLNSQHAVTHLGTAPFHTVWEGICRALFSNMDLGVMREQSKPKWHMDETIDGTDIETAAEHNQLTPDVVYTVTDPAGTVIIDAKYYMPEIASGKITGQPGTYDVVKEYFYQLIADIVLHDNGPVVANTFMLPARYSIGNTTLESACVIQGSVRFDALGHYELRHRDDGASDSKGRFLPIICARLNPLSAFQAYADSNASKNFDRDRILNELVQYSKQ</sequence>
<dbReference type="InterPro" id="IPR018579">
    <property type="entry name" value="Restrct_endonuc_II_LlaJI"/>
</dbReference>
<dbReference type="EMBL" id="SBKU01000018">
    <property type="protein sequence ID" value="RYQ65571.1"/>
    <property type="molecule type" value="Genomic_DNA"/>
</dbReference>
<dbReference type="Pfam" id="PF09563">
    <property type="entry name" value="RE_LlaJI"/>
    <property type="match status" value="1"/>
</dbReference>
<dbReference type="AlphaFoldDB" id="A0A4Q5BCR6"/>
<evidence type="ECO:0000313" key="2">
    <source>
        <dbReference type="Proteomes" id="UP000293268"/>
    </source>
</evidence>
<dbReference type="RefSeq" id="WP_129913752.1">
    <property type="nucleotide sequence ID" value="NZ_SBKU01000018.1"/>
</dbReference>
<gene>
    <name evidence="1" type="ORF">PG2072B_1744</name>
</gene>
<evidence type="ECO:0000313" key="1">
    <source>
        <dbReference type="EMBL" id="RYQ65571.1"/>
    </source>
</evidence>
<dbReference type="Proteomes" id="UP000293268">
    <property type="component" value="Unassembled WGS sequence"/>
</dbReference>